<keyword evidence="4 5" id="KW-0472">Membrane</keyword>
<feature type="transmembrane region" description="Helical" evidence="5">
    <location>
        <begin position="102"/>
        <end position="119"/>
    </location>
</feature>
<keyword evidence="2 5" id="KW-0812">Transmembrane</keyword>
<feature type="transmembrane region" description="Helical" evidence="5">
    <location>
        <begin position="289"/>
        <end position="314"/>
    </location>
</feature>
<dbReference type="Gene3D" id="1.20.1740.10">
    <property type="entry name" value="Amino acid/polyamine transporter I"/>
    <property type="match status" value="1"/>
</dbReference>
<feature type="transmembrane region" description="Helical" evidence="5">
    <location>
        <begin position="204"/>
        <end position="229"/>
    </location>
</feature>
<comment type="caution">
    <text evidence="6">The sequence shown here is derived from an EMBL/GenBank/DDBJ whole genome shotgun (WGS) entry which is preliminary data.</text>
</comment>
<dbReference type="OrthoDB" id="1718410at2759"/>
<evidence type="ECO:0000256" key="2">
    <source>
        <dbReference type="ARBA" id="ARBA00022692"/>
    </source>
</evidence>
<evidence type="ECO:0000256" key="3">
    <source>
        <dbReference type="ARBA" id="ARBA00022989"/>
    </source>
</evidence>
<dbReference type="Proteomes" id="UP000193642">
    <property type="component" value="Unassembled WGS sequence"/>
</dbReference>
<gene>
    <name evidence="6" type="ORF">BCR33DRAFT_785035</name>
</gene>
<comment type="subcellular location">
    <subcellularLocation>
        <location evidence="1">Membrane</location>
        <topology evidence="1">Multi-pass membrane protein</topology>
    </subcellularLocation>
</comment>
<proteinExistence type="predicted"/>
<reference evidence="6 7" key="1">
    <citation type="submission" date="2016-07" db="EMBL/GenBank/DDBJ databases">
        <title>Pervasive Adenine N6-methylation of Active Genes in Fungi.</title>
        <authorList>
            <consortium name="DOE Joint Genome Institute"/>
            <person name="Mondo S.J."/>
            <person name="Dannebaum R.O."/>
            <person name="Kuo R.C."/>
            <person name="Labutti K."/>
            <person name="Haridas S."/>
            <person name="Kuo A."/>
            <person name="Salamov A."/>
            <person name="Ahrendt S.R."/>
            <person name="Lipzen A."/>
            <person name="Sullivan W."/>
            <person name="Andreopoulos W.B."/>
            <person name="Clum A."/>
            <person name="Lindquist E."/>
            <person name="Daum C."/>
            <person name="Ramamoorthy G.K."/>
            <person name="Gryganskyi A."/>
            <person name="Culley D."/>
            <person name="Magnuson J.K."/>
            <person name="James T.Y."/>
            <person name="O'Malley M.A."/>
            <person name="Stajich J.E."/>
            <person name="Spatafora J.W."/>
            <person name="Visel A."/>
            <person name="Grigoriev I.V."/>
        </authorList>
    </citation>
    <scope>NUCLEOTIDE SEQUENCE [LARGE SCALE GENOMIC DNA]</scope>
    <source>
        <strain evidence="6 7">JEL800</strain>
    </source>
</reference>
<feature type="transmembrane region" description="Helical" evidence="5">
    <location>
        <begin position="179"/>
        <end position="197"/>
    </location>
</feature>
<name>A0A1Y2CBC9_9FUNG</name>
<dbReference type="AlphaFoldDB" id="A0A1Y2CBC9"/>
<evidence type="ECO:0000313" key="7">
    <source>
        <dbReference type="Proteomes" id="UP000193642"/>
    </source>
</evidence>
<evidence type="ECO:0000313" key="6">
    <source>
        <dbReference type="EMBL" id="ORY44339.1"/>
    </source>
</evidence>
<organism evidence="6 7">
    <name type="scientific">Rhizoclosmatium globosum</name>
    <dbReference type="NCBI Taxonomy" id="329046"/>
    <lineage>
        <taxon>Eukaryota</taxon>
        <taxon>Fungi</taxon>
        <taxon>Fungi incertae sedis</taxon>
        <taxon>Chytridiomycota</taxon>
        <taxon>Chytridiomycota incertae sedis</taxon>
        <taxon>Chytridiomycetes</taxon>
        <taxon>Chytridiales</taxon>
        <taxon>Chytriomycetaceae</taxon>
        <taxon>Rhizoclosmatium</taxon>
    </lineage>
</organism>
<dbReference type="STRING" id="329046.A0A1Y2CBC9"/>
<evidence type="ECO:0000256" key="5">
    <source>
        <dbReference type="SAM" id="Phobius"/>
    </source>
</evidence>
<dbReference type="PANTHER" id="PTHR43243:SF11">
    <property type="entry name" value="AMINO ACID PERMEASE_ SLC12A DOMAIN-CONTAINING PROTEIN"/>
    <property type="match status" value="1"/>
</dbReference>
<keyword evidence="7" id="KW-1185">Reference proteome</keyword>
<keyword evidence="3 5" id="KW-1133">Transmembrane helix</keyword>
<accession>A0A1Y2CBC9</accession>
<dbReference type="Pfam" id="PF13520">
    <property type="entry name" value="AA_permease_2"/>
    <property type="match status" value="1"/>
</dbReference>
<sequence length="482" mass="51465">MSEREGDTISILASPTSAVPIEGEFSGWGSVSYADLEGFNVNVNVNVVNVKGKASTTASDSAASKALLGEAAATAIAANDVVGSVLYSVGVSVAVAGKAAPLSLLLVALSLFVPFRGIIADVGRRVPLNGGAYSALLLAASKGLAACAAVCSILDYVATAVVSAASASAYFYAEFQIGSVYWATLGVLAVFGLLTMLGVRESSFVSLAILIIHLLTMLLVVIASIVQLAKSGTGVAIANFNSAPVSQNGFVYDLFLGYCVGMLGVTGFETSSNYIEEQAEGVFPKTLRNMCWLVLTLNPVVSLLALCIVPIVFVGLCVCGGERVLVIVWGFLMRVEIMRVLVLLVFGPHGQTDREEEMVVLNSGELFAYFTNGESLHHLNHVITYVHHNEPTKRLIVVHCYQEPELIPQSLEANCRILDHVYPDLRLDLVLVKTEHPFNDAIVSVIAKRLGVEKNMCLVSRPWRNSKHLGAIKGVRVILLQR</sequence>
<feature type="transmembrane region" description="Helical" evidence="5">
    <location>
        <begin position="326"/>
        <end position="346"/>
    </location>
</feature>
<dbReference type="InterPro" id="IPR002293">
    <property type="entry name" value="AA/rel_permease1"/>
</dbReference>
<dbReference type="EMBL" id="MCGO01000022">
    <property type="protein sequence ID" value="ORY44339.1"/>
    <property type="molecule type" value="Genomic_DNA"/>
</dbReference>
<evidence type="ECO:0000256" key="4">
    <source>
        <dbReference type="ARBA" id="ARBA00023136"/>
    </source>
</evidence>
<dbReference type="PANTHER" id="PTHR43243">
    <property type="entry name" value="INNER MEMBRANE TRANSPORTER YGJI-RELATED"/>
    <property type="match status" value="1"/>
</dbReference>
<feature type="transmembrane region" description="Helical" evidence="5">
    <location>
        <begin position="249"/>
        <end position="268"/>
    </location>
</feature>
<feature type="transmembrane region" description="Helical" evidence="5">
    <location>
        <begin position="131"/>
        <end position="151"/>
    </location>
</feature>
<evidence type="ECO:0008006" key="8">
    <source>
        <dbReference type="Google" id="ProtNLM"/>
    </source>
</evidence>
<dbReference type="GO" id="GO:0016020">
    <property type="term" value="C:membrane"/>
    <property type="evidence" value="ECO:0007669"/>
    <property type="project" value="UniProtKB-SubCell"/>
</dbReference>
<dbReference type="GO" id="GO:0015171">
    <property type="term" value="F:amino acid transmembrane transporter activity"/>
    <property type="evidence" value="ECO:0007669"/>
    <property type="project" value="TreeGrafter"/>
</dbReference>
<evidence type="ECO:0000256" key="1">
    <source>
        <dbReference type="ARBA" id="ARBA00004141"/>
    </source>
</evidence>
<protein>
    <recommendedName>
        <fullName evidence="8">Amino acid permease/ SLC12A domain-containing protein</fullName>
    </recommendedName>
</protein>